<dbReference type="STRING" id="317577.GCA_000419625_02810"/>
<dbReference type="Pfam" id="PF00144">
    <property type="entry name" value="Beta-lactamase"/>
    <property type="match status" value="1"/>
</dbReference>
<dbReference type="KEGG" id="dfc:DFI_14320"/>
<dbReference type="PANTHER" id="PTHR43283">
    <property type="entry name" value="BETA-LACTAMASE-RELATED"/>
    <property type="match status" value="1"/>
</dbReference>
<proteinExistence type="predicted"/>
<dbReference type="SUPFAM" id="SSF56601">
    <property type="entry name" value="beta-lactamase/transpeptidase-like"/>
    <property type="match status" value="1"/>
</dbReference>
<dbReference type="AlphaFoldDB" id="A0A221T0G9"/>
<organism evidence="2 3">
    <name type="scientific">Deinococcus ficus</name>
    <dbReference type="NCBI Taxonomy" id="317577"/>
    <lineage>
        <taxon>Bacteria</taxon>
        <taxon>Thermotogati</taxon>
        <taxon>Deinococcota</taxon>
        <taxon>Deinococci</taxon>
        <taxon>Deinococcales</taxon>
        <taxon>Deinococcaceae</taxon>
        <taxon>Deinococcus</taxon>
    </lineage>
</organism>
<name>A0A221T0G9_9DEIO</name>
<dbReference type="InterPro" id="IPR001466">
    <property type="entry name" value="Beta-lactam-related"/>
</dbReference>
<dbReference type="Gene3D" id="3.40.710.10">
    <property type="entry name" value="DD-peptidase/beta-lactamase superfamily"/>
    <property type="match status" value="1"/>
</dbReference>
<dbReference type="Proteomes" id="UP000259030">
    <property type="component" value="Plasmid pDFI1"/>
</dbReference>
<keyword evidence="2" id="KW-0614">Plasmid</keyword>
<feature type="domain" description="Beta-lactamase-related" evidence="1">
    <location>
        <begin position="32"/>
        <end position="322"/>
    </location>
</feature>
<evidence type="ECO:0000313" key="2">
    <source>
        <dbReference type="EMBL" id="ASN82361.1"/>
    </source>
</evidence>
<protein>
    <recommendedName>
        <fullName evidence="1">Beta-lactamase-related domain-containing protein</fullName>
    </recommendedName>
</protein>
<evidence type="ECO:0000313" key="3">
    <source>
        <dbReference type="Proteomes" id="UP000259030"/>
    </source>
</evidence>
<geneLocation type="plasmid" evidence="3">
    <name>pdfi1</name>
</geneLocation>
<gene>
    <name evidence="2" type="ORF">DFI_14320</name>
</gene>
<reference evidence="2 3" key="1">
    <citation type="submission" date="2017-05" db="EMBL/GenBank/DDBJ databases">
        <title>The complete genome sequence of Deinococcus ficus isolated from the rhizosphere of the Ficus religiosa L. in Taiwan.</title>
        <authorList>
            <person name="Wu K.-M."/>
            <person name="Liao T.-L."/>
            <person name="Liu Y.-M."/>
            <person name="Young C.-C."/>
            <person name="Tsai S.-F."/>
        </authorList>
    </citation>
    <scope>NUCLEOTIDE SEQUENCE [LARGE SCALE GENOMIC DNA]</scope>
    <source>
        <strain evidence="2 3">CC-FR2-10</strain>
        <plasmid evidence="3">pdfi1</plasmid>
    </source>
</reference>
<sequence length="336" mass="35709">MDMRALLFMAALLGSTAAGIDSSSLRAAADYSRDHRGSAVLVMTGGQVVFSEGQNGFSLSQAHMLASGSKSFACALAVALMDQGVLSLDERVSTTLPEWATDPLKRQVTVRHLLSFTSGLPGRIGPNAVRLNADLFGSALHAPFQAPPGGRFTYGNAHLAAFGLLVQRKTRLDPALVLQRQVLDRIGVRAQWTRDQKGQPNLAGSASMTALDWAKYGQLIVQGGVWNGRQVLSKEGLKQCFKGSEALATYGLTWWLNVPFGGTLDAGDEVPVQAVGVGSGEAQQIAPSAPMSMVMAAGALNQRLYLLPEEQTVVVRFGEGGPWSDDAFLAQLLGKR</sequence>
<keyword evidence="3" id="KW-1185">Reference proteome</keyword>
<dbReference type="InterPro" id="IPR012338">
    <property type="entry name" value="Beta-lactam/transpept-like"/>
</dbReference>
<evidence type="ECO:0000259" key="1">
    <source>
        <dbReference type="Pfam" id="PF00144"/>
    </source>
</evidence>
<dbReference type="InterPro" id="IPR050789">
    <property type="entry name" value="Diverse_Enzym_Activities"/>
</dbReference>
<accession>A0A221T0G9</accession>
<dbReference type="PANTHER" id="PTHR43283:SF7">
    <property type="entry name" value="BETA-LACTAMASE-RELATED DOMAIN-CONTAINING PROTEIN"/>
    <property type="match status" value="1"/>
</dbReference>
<dbReference type="EMBL" id="CP021082">
    <property type="protein sequence ID" value="ASN82361.1"/>
    <property type="molecule type" value="Genomic_DNA"/>
</dbReference>